<dbReference type="Proteomes" id="UP000318821">
    <property type="component" value="Unassembled WGS sequence"/>
</dbReference>
<accession>A0A504XUT5</accession>
<dbReference type="EMBL" id="RHLD01000064">
    <property type="protein sequence ID" value="TPP52413.1"/>
    <property type="molecule type" value="Genomic_DNA"/>
</dbReference>
<protein>
    <submittedName>
        <fullName evidence="2">Uncharacterized protein</fullName>
    </submittedName>
</protein>
<reference evidence="3" key="3">
    <citation type="submission" date="2019-02" db="EMBL/GenBank/DDBJ databases">
        <title>FDA dAtabase for Regulatory Grade micrObial Sequences (FDA-ARGOS): Supporting development and validation of Infectious Disease Dx tests.</title>
        <authorList>
            <person name="Duncan R."/>
            <person name="Fisher C."/>
            <person name="Tallon L."/>
            <person name="Sadzewicz L."/>
            <person name="Sengamalay N."/>
            <person name="Ott S."/>
            <person name="Godinez A."/>
            <person name="Nagaraj S."/>
            <person name="Vavikolanu K."/>
            <person name="Nadendla S."/>
            <person name="Aluvathingal J."/>
            <person name="Sichtig H."/>
        </authorList>
    </citation>
    <scope>NUCLEOTIDE SEQUENCE [LARGE SCALE GENOMIC DNA]</scope>
    <source>
        <strain evidence="3">FDAARGOS_361</strain>
    </source>
</reference>
<reference evidence="4" key="1">
    <citation type="submission" date="2019-02" db="EMBL/GenBank/DDBJ databases">
        <title>FDA dAtabase for Regulatory Grade micrObial Sequences (FDA-ARGOS): Supporting development and validation of Infectious Disease Dx tests.</title>
        <authorList>
            <person name="Duncan R."/>
            <person name="Fisher C."/>
            <person name="Tallon L."/>
            <person name="Sadzewicz L."/>
            <person name="Sengamalay N."/>
            <person name="Ott S."/>
            <person name="Godinez A."/>
            <person name="Nagaraj S."/>
            <person name="Vavikolanu K."/>
            <person name="Vyas G."/>
            <person name="Nadendla S."/>
            <person name="Aluvathingal J."/>
            <person name="Sichtig H."/>
        </authorList>
    </citation>
    <scope>NUCLEOTIDE SEQUENCE [LARGE SCALE GENOMIC DNA]</scope>
    <source>
        <strain evidence="4">FDAARGOS_360</strain>
    </source>
</reference>
<organism evidence="2 4">
    <name type="scientific">Leishmania donovani</name>
    <dbReference type="NCBI Taxonomy" id="5661"/>
    <lineage>
        <taxon>Eukaryota</taxon>
        <taxon>Discoba</taxon>
        <taxon>Euglenozoa</taxon>
        <taxon>Kinetoplastea</taxon>
        <taxon>Metakinetoplastina</taxon>
        <taxon>Trypanosomatida</taxon>
        <taxon>Trypanosomatidae</taxon>
        <taxon>Leishmaniinae</taxon>
        <taxon>Leishmania</taxon>
    </lineage>
</organism>
<dbReference type="Proteomes" id="UP000318447">
    <property type="component" value="Unassembled WGS sequence"/>
</dbReference>
<name>A0A504XUT5_LEIDO</name>
<evidence type="ECO:0000313" key="4">
    <source>
        <dbReference type="Proteomes" id="UP000318821"/>
    </source>
</evidence>
<gene>
    <name evidence="2" type="ORF">CGC20_15895</name>
    <name evidence="1" type="ORF">CGC21_2470</name>
</gene>
<evidence type="ECO:0000313" key="2">
    <source>
        <dbReference type="EMBL" id="TPP52413.1"/>
    </source>
</evidence>
<dbReference type="EMBL" id="RHLC01000037">
    <property type="protein sequence ID" value="TPP51426.1"/>
    <property type="molecule type" value="Genomic_DNA"/>
</dbReference>
<sequence length="103" mass="11234">MTALFPPSSVRKQVMSATSILAPPCFSRANPCDHFFPMFVSAVNSFGPECVVSFSAVYILTEGLVKTLLSTSQYVMMMNGHVVDTAAYQRMTGDQARRASPSF</sequence>
<evidence type="ECO:0000313" key="3">
    <source>
        <dbReference type="Proteomes" id="UP000318447"/>
    </source>
</evidence>
<proteinExistence type="predicted"/>
<reference evidence="2" key="2">
    <citation type="submission" date="2019-02" db="EMBL/GenBank/DDBJ databases">
        <title>FDA dAtabase for Regulatory Grade micrObial Sequences (FDA-ARGOS): Supporting development and validation of Infectious Disease Dx tests.</title>
        <authorList>
            <person name="Duncan R."/>
            <person name="Fisher C."/>
            <person name="Tallon L.J."/>
            <person name="Sadzewicz L."/>
            <person name="Sengamalay N."/>
            <person name="Ott S."/>
            <person name="Godinez A."/>
            <person name="Nagaraj S."/>
            <person name="Nadendla S."/>
            <person name="Sichtig H."/>
        </authorList>
    </citation>
    <scope>NUCLEOTIDE SEQUENCE</scope>
    <source>
        <strain evidence="2">FDAARGOS_360</strain>
        <strain evidence="1">FDAARGOS_361</strain>
    </source>
</reference>
<evidence type="ECO:0000313" key="1">
    <source>
        <dbReference type="EMBL" id="TPP51426.1"/>
    </source>
</evidence>
<comment type="caution">
    <text evidence="2">The sequence shown here is derived from an EMBL/GenBank/DDBJ whole genome shotgun (WGS) entry which is preliminary data.</text>
</comment>
<dbReference type="AlphaFoldDB" id="A0A504XUT5"/>